<dbReference type="PANTHER" id="PTHR33969:SF2">
    <property type="entry name" value="SEGREGATION AND CONDENSATION PROTEIN A"/>
    <property type="match status" value="1"/>
</dbReference>
<dbReference type="GeneID" id="33316418"/>
<organism evidence="2 3">
    <name type="scientific">Thermococcus pacificus</name>
    <dbReference type="NCBI Taxonomy" id="71998"/>
    <lineage>
        <taxon>Archaea</taxon>
        <taxon>Methanobacteriati</taxon>
        <taxon>Methanobacteriota</taxon>
        <taxon>Thermococci</taxon>
        <taxon>Thermococcales</taxon>
        <taxon>Thermococcaceae</taxon>
        <taxon>Thermococcus</taxon>
    </lineage>
</organism>
<dbReference type="Gene3D" id="1.10.10.580">
    <property type="entry name" value="Structural maintenance of chromosome 1. Chain E"/>
    <property type="match status" value="1"/>
</dbReference>
<sequence length="220" mass="26014">MESRREEEITPVDILLQLVTMGKVDPWNIDIVDLTEKYIERLREMKELDLRVSARAILAASILVRMKSEALLHADDEEEEESPEESFHVDVEPLAPPLRRVERYYTFDDLLDALMDALEEAEKRKPRKKKKVEIEEEVFVVDDFRVDIEKHVYRLHEIVVEMYRESREPIRFWDLIFDPSPKIVARTFLYLLFLSNMGKVDLIQEEPFGEILVVPVEENA</sequence>
<dbReference type="KEGG" id="tpaf:A3L08_09060"/>
<gene>
    <name evidence="2" type="ORF">A3L08_09060</name>
</gene>
<evidence type="ECO:0000313" key="3">
    <source>
        <dbReference type="Proteomes" id="UP000197418"/>
    </source>
</evidence>
<dbReference type="AlphaFoldDB" id="A0A218P9J7"/>
<dbReference type="Gene3D" id="6.10.250.2410">
    <property type="match status" value="1"/>
</dbReference>
<dbReference type="OrthoDB" id="53244at2157"/>
<reference evidence="2 3" key="1">
    <citation type="submission" date="2016-04" db="EMBL/GenBank/DDBJ databases">
        <title>Complete genome sequence of Thermococcus pacificus type strain P4.</title>
        <authorList>
            <person name="Oger P.M."/>
        </authorList>
    </citation>
    <scope>NUCLEOTIDE SEQUENCE [LARGE SCALE GENOMIC DNA]</scope>
    <source>
        <strain evidence="2 3">P-4</strain>
    </source>
</reference>
<feature type="coiled-coil region" evidence="1">
    <location>
        <begin position="111"/>
        <end position="138"/>
    </location>
</feature>
<dbReference type="Proteomes" id="UP000197418">
    <property type="component" value="Chromosome"/>
</dbReference>
<dbReference type="InterPro" id="IPR023093">
    <property type="entry name" value="ScpA-like_C"/>
</dbReference>
<dbReference type="RefSeq" id="WP_088854701.1">
    <property type="nucleotide sequence ID" value="NZ_CP015102.1"/>
</dbReference>
<dbReference type="PANTHER" id="PTHR33969">
    <property type="entry name" value="SEGREGATION AND CONDENSATION PROTEIN A"/>
    <property type="match status" value="1"/>
</dbReference>
<dbReference type="EMBL" id="CP015102">
    <property type="protein sequence ID" value="ASJ07457.1"/>
    <property type="molecule type" value="Genomic_DNA"/>
</dbReference>
<proteinExistence type="predicted"/>
<accession>A0A218P9J7</accession>
<protein>
    <submittedName>
        <fullName evidence="2">Chromosome segregation protein ScpA</fullName>
    </submittedName>
</protein>
<dbReference type="Pfam" id="PF02616">
    <property type="entry name" value="SMC_ScpA"/>
    <property type="match status" value="1"/>
</dbReference>
<dbReference type="InterPro" id="IPR003768">
    <property type="entry name" value="ScpA"/>
</dbReference>
<evidence type="ECO:0000313" key="2">
    <source>
        <dbReference type="EMBL" id="ASJ07457.1"/>
    </source>
</evidence>
<keyword evidence="1" id="KW-0175">Coiled coil</keyword>
<keyword evidence="3" id="KW-1185">Reference proteome</keyword>
<name>A0A218P9J7_9EURY</name>
<evidence type="ECO:0000256" key="1">
    <source>
        <dbReference type="SAM" id="Coils"/>
    </source>
</evidence>